<dbReference type="EMBL" id="FORR01000006">
    <property type="protein sequence ID" value="SFJ23147.1"/>
    <property type="molecule type" value="Genomic_DNA"/>
</dbReference>
<dbReference type="STRING" id="46223.SAMN05421852_10652"/>
<dbReference type="OrthoDB" id="9793465at2"/>
<evidence type="ECO:0000313" key="5">
    <source>
        <dbReference type="Proteomes" id="UP000199545"/>
    </source>
</evidence>
<sequence length="131" mass="14367">MAEKKMKKGSGLKYAPEVIETIAGIAASEIEGIVGMSGGMVEDFAERLGRKNFAKGVSVEVGEKEVAVDLKVIVEYGRNVPELYKKVVMNVEQAIQNMTGLSVVEVNMYVEGVMIPEPAPRENLPKERQIR</sequence>
<gene>
    <name evidence="4" type="ORF">SAMN05421852_10652</name>
</gene>
<organism evidence="4 5">
    <name type="scientific">Thermoflavimicrobium dichotomicum</name>
    <dbReference type="NCBI Taxonomy" id="46223"/>
    <lineage>
        <taxon>Bacteria</taxon>
        <taxon>Bacillati</taxon>
        <taxon>Bacillota</taxon>
        <taxon>Bacilli</taxon>
        <taxon>Bacillales</taxon>
        <taxon>Thermoactinomycetaceae</taxon>
        <taxon>Thermoflavimicrobium</taxon>
    </lineage>
</organism>
<reference evidence="4 5" key="1">
    <citation type="submission" date="2016-10" db="EMBL/GenBank/DDBJ databases">
        <authorList>
            <person name="de Groot N.N."/>
        </authorList>
    </citation>
    <scope>NUCLEOTIDE SEQUENCE [LARGE SCALE GENOMIC DNA]</scope>
    <source>
        <strain evidence="4 5">DSM 44778</strain>
    </source>
</reference>
<evidence type="ECO:0000256" key="3">
    <source>
        <dbReference type="ARBA" id="ARBA00019574"/>
    </source>
</evidence>
<comment type="function">
    <text evidence="1">May play a key role in alkaline pH tolerance.</text>
</comment>
<dbReference type="RefSeq" id="WP_093229384.1">
    <property type="nucleotide sequence ID" value="NZ_FORR01000006.1"/>
</dbReference>
<protein>
    <recommendedName>
        <fullName evidence="3">Alkaline shock protein 23</fullName>
    </recommendedName>
</protein>
<comment type="similarity">
    <text evidence="2">Belongs to the asp23 family.</text>
</comment>
<evidence type="ECO:0000256" key="1">
    <source>
        <dbReference type="ARBA" id="ARBA00002561"/>
    </source>
</evidence>
<dbReference type="Pfam" id="PF03780">
    <property type="entry name" value="Asp23"/>
    <property type="match status" value="1"/>
</dbReference>
<dbReference type="Proteomes" id="UP000199545">
    <property type="component" value="Unassembled WGS sequence"/>
</dbReference>
<evidence type="ECO:0000256" key="2">
    <source>
        <dbReference type="ARBA" id="ARBA00005721"/>
    </source>
</evidence>
<name>A0A1I3PPB0_9BACL</name>
<keyword evidence="5" id="KW-1185">Reference proteome</keyword>
<accession>A0A1I3PPB0</accession>
<dbReference type="AlphaFoldDB" id="A0A1I3PPB0"/>
<dbReference type="InterPro" id="IPR005531">
    <property type="entry name" value="Asp23"/>
</dbReference>
<dbReference type="PANTHER" id="PTHR34297">
    <property type="entry name" value="HYPOTHETICAL CYTOSOLIC PROTEIN-RELATED"/>
    <property type="match status" value="1"/>
</dbReference>
<evidence type="ECO:0000313" key="4">
    <source>
        <dbReference type="EMBL" id="SFJ23147.1"/>
    </source>
</evidence>
<dbReference type="PANTHER" id="PTHR34297:SF3">
    <property type="entry name" value="ALKALINE SHOCK PROTEIN 23"/>
    <property type="match status" value="1"/>
</dbReference>
<proteinExistence type="inferred from homology"/>